<accession>A0A7S4QEG8</accession>
<organism evidence="2">
    <name type="scientific">Alexandrium monilatum</name>
    <dbReference type="NCBI Taxonomy" id="311494"/>
    <lineage>
        <taxon>Eukaryota</taxon>
        <taxon>Sar</taxon>
        <taxon>Alveolata</taxon>
        <taxon>Dinophyceae</taxon>
        <taxon>Gonyaulacales</taxon>
        <taxon>Pyrocystaceae</taxon>
        <taxon>Alexandrium</taxon>
    </lineage>
</organism>
<protein>
    <submittedName>
        <fullName evidence="2">Uncharacterized protein</fullName>
    </submittedName>
</protein>
<dbReference type="EMBL" id="HBNR01028230">
    <property type="protein sequence ID" value="CAE4581197.1"/>
    <property type="molecule type" value="Transcribed_RNA"/>
</dbReference>
<dbReference type="AlphaFoldDB" id="A0A7S4QEG8"/>
<gene>
    <name evidence="2" type="ORF">AMON00008_LOCUS19181</name>
</gene>
<reference evidence="2" key="1">
    <citation type="submission" date="2021-01" db="EMBL/GenBank/DDBJ databases">
        <authorList>
            <person name="Corre E."/>
            <person name="Pelletier E."/>
            <person name="Niang G."/>
            <person name="Scheremetjew M."/>
            <person name="Finn R."/>
            <person name="Kale V."/>
            <person name="Holt S."/>
            <person name="Cochrane G."/>
            <person name="Meng A."/>
            <person name="Brown T."/>
            <person name="Cohen L."/>
        </authorList>
    </citation>
    <scope>NUCLEOTIDE SEQUENCE</scope>
    <source>
        <strain evidence="2">CCMP3105</strain>
    </source>
</reference>
<proteinExistence type="predicted"/>
<evidence type="ECO:0000313" key="2">
    <source>
        <dbReference type="EMBL" id="CAE4581197.1"/>
    </source>
</evidence>
<feature type="region of interest" description="Disordered" evidence="1">
    <location>
        <begin position="271"/>
        <end position="296"/>
    </location>
</feature>
<name>A0A7S4QEG8_9DINO</name>
<sequence length="324" mass="34117">MASMAGDSLEQRVVRLEKEVLFLSRSLHGGSKLGCALQPTPRSSQPEAFGLPSTALRKSEGSYFSQAPTPRGQEPTPRGEARWEVQESIRALADRVADLDVRMNKAVQRLSAAQDALQEHCAEMAVRAGVSFRSPRPSPTKSAEGMDVSALLMKVQESVSAAELRLGGRCAALERGLASLGGQGASEERLAELEARVLKHCSAVEAQPAAAEPVLSLVRSPRRELLAKAGASMRRAGSGSASSWDTSSTVLTAGDELVSLRLDVEDASFESPLGPVVSQKSSPKGGESPNVSGPLGKVQASIAAAELRMTPRSAPVRLASVEEI</sequence>
<evidence type="ECO:0000256" key="1">
    <source>
        <dbReference type="SAM" id="MobiDB-lite"/>
    </source>
</evidence>
<feature type="region of interest" description="Disordered" evidence="1">
    <location>
        <begin position="31"/>
        <end position="80"/>
    </location>
</feature>